<accession>A0A8X6MPQ0</accession>
<evidence type="ECO:0000313" key="4">
    <source>
        <dbReference type="Proteomes" id="UP000887013"/>
    </source>
</evidence>
<keyword evidence="2" id="KW-0472">Membrane</keyword>
<organism evidence="3 4">
    <name type="scientific">Nephila pilipes</name>
    <name type="common">Giant wood spider</name>
    <name type="synonym">Nephila maculata</name>
    <dbReference type="NCBI Taxonomy" id="299642"/>
    <lineage>
        <taxon>Eukaryota</taxon>
        <taxon>Metazoa</taxon>
        <taxon>Ecdysozoa</taxon>
        <taxon>Arthropoda</taxon>
        <taxon>Chelicerata</taxon>
        <taxon>Arachnida</taxon>
        <taxon>Araneae</taxon>
        <taxon>Araneomorphae</taxon>
        <taxon>Entelegynae</taxon>
        <taxon>Araneoidea</taxon>
        <taxon>Nephilidae</taxon>
        <taxon>Nephila</taxon>
    </lineage>
</organism>
<dbReference type="EMBL" id="BMAW01000901">
    <property type="protein sequence ID" value="GFS71396.1"/>
    <property type="molecule type" value="Genomic_DNA"/>
</dbReference>
<keyword evidence="2" id="KW-0812">Transmembrane</keyword>
<evidence type="ECO:0000256" key="1">
    <source>
        <dbReference type="SAM" id="MobiDB-lite"/>
    </source>
</evidence>
<evidence type="ECO:0000313" key="3">
    <source>
        <dbReference type="EMBL" id="GFS71396.1"/>
    </source>
</evidence>
<feature type="transmembrane region" description="Helical" evidence="2">
    <location>
        <begin position="237"/>
        <end position="261"/>
    </location>
</feature>
<gene>
    <name evidence="3" type="ORF">NPIL_388741</name>
</gene>
<evidence type="ECO:0000256" key="2">
    <source>
        <dbReference type="SAM" id="Phobius"/>
    </source>
</evidence>
<dbReference type="Proteomes" id="UP000887013">
    <property type="component" value="Unassembled WGS sequence"/>
</dbReference>
<proteinExistence type="predicted"/>
<dbReference type="AlphaFoldDB" id="A0A8X6MPQ0"/>
<feature type="region of interest" description="Disordered" evidence="1">
    <location>
        <begin position="152"/>
        <end position="176"/>
    </location>
</feature>
<feature type="compositionally biased region" description="Basic and acidic residues" evidence="1">
    <location>
        <begin position="1"/>
        <end position="19"/>
    </location>
</feature>
<feature type="compositionally biased region" description="Basic and acidic residues" evidence="1">
    <location>
        <begin position="166"/>
        <end position="176"/>
    </location>
</feature>
<sequence>MHFGSRQEGRGDSSPDRSRTTRSSEGALGRRPQAFPIQGEAWVGPSGGGGSSALSVTWGSVRLGNGWKDWLLRRRGYQLKDAEKSGFHGVRPDRRKHWLRRRRECMPGVCGSFGFYLGDPKLFRVSGSGRGRPRGPSGPRSWGLASLSIQRVGTSPSGDALSRTAESLETRKKHGPHWEREAVPLKFRRVRRGPRGRLSRKRSEDNWLILPVVICLSQRLSHARVSTSDTRKRNRKWLIKSVTVLLAVETTWITVVILELIHALELRSREGDERFY</sequence>
<keyword evidence="2" id="KW-1133">Transmembrane helix</keyword>
<reference evidence="3" key="1">
    <citation type="submission" date="2020-08" db="EMBL/GenBank/DDBJ databases">
        <title>Multicomponent nature underlies the extraordinary mechanical properties of spider dragline silk.</title>
        <authorList>
            <person name="Kono N."/>
            <person name="Nakamura H."/>
            <person name="Mori M."/>
            <person name="Yoshida Y."/>
            <person name="Ohtoshi R."/>
            <person name="Malay A.D."/>
            <person name="Moran D.A.P."/>
            <person name="Tomita M."/>
            <person name="Numata K."/>
            <person name="Arakawa K."/>
        </authorList>
    </citation>
    <scope>NUCLEOTIDE SEQUENCE</scope>
</reference>
<name>A0A8X6MPQ0_NEPPI</name>
<comment type="caution">
    <text evidence="3">The sequence shown here is derived from an EMBL/GenBank/DDBJ whole genome shotgun (WGS) entry which is preliminary data.</text>
</comment>
<protein>
    <submittedName>
        <fullName evidence="3">Uncharacterized protein</fullName>
    </submittedName>
</protein>
<keyword evidence="4" id="KW-1185">Reference proteome</keyword>
<feature type="region of interest" description="Disordered" evidence="1">
    <location>
        <begin position="1"/>
        <end position="36"/>
    </location>
</feature>